<gene>
    <name evidence="5" type="ORF">CDEB00056_LOCUS13936</name>
</gene>
<dbReference type="PANTHER" id="PTHR45625:SF6">
    <property type="entry name" value="SPLICEOSOME-ASSOCIATED PROTEIN CWC27 HOMOLOG"/>
    <property type="match status" value="1"/>
</dbReference>
<dbReference type="InterPro" id="IPR029000">
    <property type="entry name" value="Cyclophilin-like_dom_sf"/>
</dbReference>
<evidence type="ECO:0000256" key="3">
    <source>
        <dbReference type="SAM" id="MobiDB-lite"/>
    </source>
</evidence>
<feature type="region of interest" description="Disordered" evidence="3">
    <location>
        <begin position="507"/>
        <end position="526"/>
    </location>
</feature>
<dbReference type="PRINTS" id="PR00153">
    <property type="entry name" value="CSAPPISMRASE"/>
</dbReference>
<proteinExistence type="predicted"/>
<feature type="compositionally biased region" description="Basic and acidic residues" evidence="3">
    <location>
        <begin position="507"/>
        <end position="516"/>
    </location>
</feature>
<feature type="compositionally biased region" description="Basic residues" evidence="3">
    <location>
        <begin position="231"/>
        <end position="240"/>
    </location>
</feature>
<feature type="region of interest" description="Disordered" evidence="3">
    <location>
        <begin position="309"/>
        <end position="328"/>
    </location>
</feature>
<dbReference type="AlphaFoldDB" id="A0A7S3Q8L2"/>
<evidence type="ECO:0000256" key="1">
    <source>
        <dbReference type="ARBA" id="ARBA00004123"/>
    </source>
</evidence>
<feature type="compositionally biased region" description="Basic residues" evidence="3">
    <location>
        <begin position="391"/>
        <end position="404"/>
    </location>
</feature>
<comment type="subcellular location">
    <subcellularLocation>
        <location evidence="1">Nucleus</location>
    </subcellularLocation>
</comment>
<feature type="compositionally biased region" description="Acidic residues" evidence="3">
    <location>
        <begin position="251"/>
        <end position="261"/>
    </location>
</feature>
<dbReference type="InterPro" id="IPR020892">
    <property type="entry name" value="Cyclophilin-type_PPIase_CS"/>
</dbReference>
<dbReference type="PANTHER" id="PTHR45625">
    <property type="entry name" value="PEPTIDYL-PROLYL CIS-TRANS ISOMERASE-RELATED"/>
    <property type="match status" value="1"/>
</dbReference>
<feature type="compositionally biased region" description="Gly residues" evidence="3">
    <location>
        <begin position="262"/>
        <end position="278"/>
    </location>
</feature>
<dbReference type="InterPro" id="IPR044666">
    <property type="entry name" value="Cyclophilin_A-like"/>
</dbReference>
<feature type="compositionally biased region" description="Basic and acidic residues" evidence="3">
    <location>
        <begin position="459"/>
        <end position="468"/>
    </location>
</feature>
<feature type="domain" description="PPIase cyclophilin-type" evidence="4">
    <location>
        <begin position="11"/>
        <end position="211"/>
    </location>
</feature>
<feature type="region of interest" description="Disordered" evidence="3">
    <location>
        <begin position="350"/>
        <end position="487"/>
    </location>
</feature>
<name>A0A7S3Q8L2_9STRA</name>
<dbReference type="InterPro" id="IPR002130">
    <property type="entry name" value="Cyclophilin-type_PPIase_dom"/>
</dbReference>
<dbReference type="GO" id="GO:0003755">
    <property type="term" value="F:peptidyl-prolyl cis-trans isomerase activity"/>
    <property type="evidence" value="ECO:0007669"/>
    <property type="project" value="InterPro"/>
</dbReference>
<evidence type="ECO:0000256" key="2">
    <source>
        <dbReference type="ARBA" id="ARBA00023242"/>
    </source>
</evidence>
<feature type="compositionally biased region" description="Basic and acidic residues" evidence="3">
    <location>
        <begin position="213"/>
        <end position="230"/>
    </location>
</feature>
<sequence length="526" mass="59682">MSQVYSTEPQTTGRVILETSHGPIDMLLFCKECPTTCRTFLQLALDGFYDDLPFHRIMDNFLIQTGERKEIGGGGGSGSGKITEKYDAHLEKIDLNRKRLEIMPRIRFNHRCQVAWALPVDDEDILQDRNMLSSLSKQFFITMDEAPFLDTKKYVIFGTIRGDTVFNALRIGKTESLENGELVDKSNPPKIKRIRIEYHPMDDLVATNEKMIPWKEQEQEDQMNKADNDVKRRRKKRKGKRDLNVLSFGGEMEEGDGDGDDGNGNGNGGGNLFGGGAGMHSSHDSKHEKKIKIQSSTNPKIKISKRKINDESTPTISTGQKEEPDIPKAEERKFDAFTGNESSAVVHKYEPSIKETKRNSNLEEKMSIQHPNPKAIENSKPTMSALELRRMKYMSKKGVKRKASQKRDDETMSKLNQFKSKMFEVKGVKENGGGKGSGRSEDNSLASRLSNRLAGETGDGGKADRNENGHGSGNSDEDRSWMRSKFKCKRHIDIETKELLSGDRRKIDDYEIIDEKRHKKSRRRHH</sequence>
<feature type="compositionally biased region" description="Basic residues" evidence="3">
    <location>
        <begin position="517"/>
        <end position="526"/>
    </location>
</feature>
<reference evidence="5" key="1">
    <citation type="submission" date="2021-01" db="EMBL/GenBank/DDBJ databases">
        <authorList>
            <person name="Corre E."/>
            <person name="Pelletier E."/>
            <person name="Niang G."/>
            <person name="Scheremetjew M."/>
            <person name="Finn R."/>
            <person name="Kale V."/>
            <person name="Holt S."/>
            <person name="Cochrane G."/>
            <person name="Meng A."/>
            <person name="Brown T."/>
            <person name="Cohen L."/>
        </authorList>
    </citation>
    <scope>NUCLEOTIDE SEQUENCE</scope>
    <source>
        <strain evidence="5">MM31A-1</strain>
    </source>
</reference>
<dbReference type="PROSITE" id="PS50072">
    <property type="entry name" value="CSA_PPIASE_2"/>
    <property type="match status" value="1"/>
</dbReference>
<dbReference type="Pfam" id="PF00160">
    <property type="entry name" value="Pro_isomerase"/>
    <property type="match status" value="1"/>
</dbReference>
<evidence type="ECO:0000259" key="4">
    <source>
        <dbReference type="PROSITE" id="PS50072"/>
    </source>
</evidence>
<dbReference type="PROSITE" id="PS00170">
    <property type="entry name" value="CSA_PPIASE_1"/>
    <property type="match status" value="1"/>
</dbReference>
<evidence type="ECO:0000313" key="5">
    <source>
        <dbReference type="EMBL" id="CAE0469083.1"/>
    </source>
</evidence>
<organism evidence="5">
    <name type="scientific">Chaetoceros debilis</name>
    <dbReference type="NCBI Taxonomy" id="122233"/>
    <lineage>
        <taxon>Eukaryota</taxon>
        <taxon>Sar</taxon>
        <taxon>Stramenopiles</taxon>
        <taxon>Ochrophyta</taxon>
        <taxon>Bacillariophyta</taxon>
        <taxon>Coscinodiscophyceae</taxon>
        <taxon>Chaetocerotophycidae</taxon>
        <taxon>Chaetocerotales</taxon>
        <taxon>Chaetocerotaceae</taxon>
        <taxon>Chaetoceros</taxon>
    </lineage>
</organism>
<dbReference type="SUPFAM" id="SSF50891">
    <property type="entry name" value="Cyclophilin-like"/>
    <property type="match status" value="1"/>
</dbReference>
<feature type="region of interest" description="Disordered" evidence="3">
    <location>
        <begin position="213"/>
        <end position="296"/>
    </location>
</feature>
<protein>
    <recommendedName>
        <fullName evidence="4">PPIase cyclophilin-type domain-containing protein</fullName>
    </recommendedName>
</protein>
<dbReference type="GO" id="GO:0006457">
    <property type="term" value="P:protein folding"/>
    <property type="evidence" value="ECO:0007669"/>
    <property type="project" value="InterPro"/>
</dbReference>
<dbReference type="GO" id="GO:0071013">
    <property type="term" value="C:catalytic step 2 spliceosome"/>
    <property type="evidence" value="ECO:0007669"/>
    <property type="project" value="TreeGrafter"/>
</dbReference>
<feature type="compositionally biased region" description="Basic and acidic residues" evidence="3">
    <location>
        <begin position="350"/>
        <end position="367"/>
    </location>
</feature>
<keyword evidence="2" id="KW-0539">Nucleus</keyword>
<dbReference type="EMBL" id="HBIO01018149">
    <property type="protein sequence ID" value="CAE0469083.1"/>
    <property type="molecule type" value="Transcribed_RNA"/>
</dbReference>
<accession>A0A7S3Q8L2</accession>
<dbReference type="Gene3D" id="2.40.100.10">
    <property type="entry name" value="Cyclophilin-like"/>
    <property type="match status" value="1"/>
</dbReference>